<keyword evidence="2" id="KW-0723">Serine/threonine-protein kinase</keyword>
<evidence type="ECO:0000256" key="1">
    <source>
        <dbReference type="ARBA" id="ARBA00012513"/>
    </source>
</evidence>
<name>A0ABU8E5L4_9ACTN</name>
<evidence type="ECO:0000256" key="7">
    <source>
        <dbReference type="PROSITE-ProRule" id="PRU10141"/>
    </source>
</evidence>
<feature type="transmembrane region" description="Helical" evidence="9">
    <location>
        <begin position="423"/>
        <end position="445"/>
    </location>
</feature>
<reference evidence="11 12" key="1">
    <citation type="submission" date="2024-03" db="EMBL/GenBank/DDBJ databases">
        <title>Draft genome sequence of Klenkia terrae.</title>
        <authorList>
            <person name="Duangmal K."/>
            <person name="Chantavorakit T."/>
        </authorList>
    </citation>
    <scope>NUCLEOTIDE SEQUENCE [LARGE SCALE GENOMIC DNA]</scope>
    <source>
        <strain evidence="11 12">JCM 17786</strain>
    </source>
</reference>
<evidence type="ECO:0000313" key="12">
    <source>
        <dbReference type="Proteomes" id="UP001373496"/>
    </source>
</evidence>
<keyword evidence="9" id="KW-1133">Transmembrane helix</keyword>
<dbReference type="PROSITE" id="PS00108">
    <property type="entry name" value="PROTEIN_KINASE_ST"/>
    <property type="match status" value="1"/>
</dbReference>
<dbReference type="PANTHER" id="PTHR43289:SF6">
    <property type="entry name" value="SERINE_THREONINE-PROTEIN KINASE NEKL-3"/>
    <property type="match status" value="1"/>
</dbReference>
<dbReference type="EC" id="2.7.11.1" evidence="1"/>
<keyword evidence="5 11" id="KW-0418">Kinase</keyword>
<evidence type="ECO:0000256" key="9">
    <source>
        <dbReference type="SAM" id="Phobius"/>
    </source>
</evidence>
<keyword evidence="4 7" id="KW-0547">Nucleotide-binding</keyword>
<dbReference type="Proteomes" id="UP001373496">
    <property type="component" value="Unassembled WGS sequence"/>
</dbReference>
<dbReference type="Pfam" id="PF00069">
    <property type="entry name" value="Pkinase"/>
    <property type="match status" value="1"/>
</dbReference>
<dbReference type="SUPFAM" id="SSF56112">
    <property type="entry name" value="Protein kinase-like (PK-like)"/>
    <property type="match status" value="1"/>
</dbReference>
<sequence>MESEQFGSYRIEALIGRGGMGEVYRAYDTEHERTVALKVLSEHLAADRGYRERFRREAHLAARLNEPHVVPIHRYGEIDGRLFLDMRLVRGDDVAQVLARDGRFSPERTVSVVSQVAQALDAAHADGLVHRDVKPSNVLLTGSGDAEFAYLVDFGIARSTTDSQGPSLTQTGAALGSFDYMAPERFLEREIDLRVDVYALACVLFECLTGRRPFPRDGLGAQMFAHVNTEVDPPSSLAPGIPTALDAVVARGLAKDPDARYASAGELAAAARTALGGRPRPEVVVPQAPPTTIQDLRSVPQTVGFTDPSGGGGTGGGFGPTGPGTGGGFGPVGPGTGGGFAPSGPGTGGGFAPVRQGTGGGFAPPVGPGTGGGFGPGPGAWTATPVATYPPRQGTAGGFGPPTNGGTWGGQQVPPPPPKKSSAVLWIALVTTVVIAVMVVVAVVVTRGSDGEDVTVTDPPPSTTTVTQTPPTSEPAEETTPYDSLRERVPPDFDASGCTEEELPGDGADSFLECGSAQSDGGPEASGFYGYPDVSTLQDIFANDVAGQGLTQVSFDDLPGTYGWTYYTIGGERAGAVAAFLLEDGTGVILWTQDDALAEGAAYVSGADDLDELWDWWLTPKSTFEAP</sequence>
<dbReference type="GO" id="GO:0004674">
    <property type="term" value="F:protein serine/threonine kinase activity"/>
    <property type="evidence" value="ECO:0007669"/>
    <property type="project" value="UniProtKB-EC"/>
</dbReference>
<feature type="region of interest" description="Disordered" evidence="8">
    <location>
        <begin position="507"/>
        <end position="526"/>
    </location>
</feature>
<evidence type="ECO:0000256" key="2">
    <source>
        <dbReference type="ARBA" id="ARBA00022527"/>
    </source>
</evidence>
<dbReference type="EMBL" id="JBAPLV010000010">
    <property type="protein sequence ID" value="MEI4278932.1"/>
    <property type="molecule type" value="Genomic_DNA"/>
</dbReference>
<keyword evidence="3 11" id="KW-0808">Transferase</keyword>
<keyword evidence="9" id="KW-0472">Membrane</keyword>
<protein>
    <recommendedName>
        <fullName evidence="1">non-specific serine/threonine protein kinase</fullName>
        <ecNumber evidence="1">2.7.11.1</ecNumber>
    </recommendedName>
</protein>
<dbReference type="PROSITE" id="PS50011">
    <property type="entry name" value="PROTEIN_KINASE_DOM"/>
    <property type="match status" value="1"/>
</dbReference>
<feature type="domain" description="Protein kinase" evidence="10">
    <location>
        <begin position="9"/>
        <end position="275"/>
    </location>
</feature>
<keyword evidence="9" id="KW-0812">Transmembrane</keyword>
<dbReference type="CDD" id="cd14014">
    <property type="entry name" value="STKc_PknB_like"/>
    <property type="match status" value="1"/>
</dbReference>
<feature type="compositionally biased region" description="Gly residues" evidence="8">
    <location>
        <begin position="344"/>
        <end position="378"/>
    </location>
</feature>
<evidence type="ECO:0000256" key="6">
    <source>
        <dbReference type="ARBA" id="ARBA00022840"/>
    </source>
</evidence>
<dbReference type="InterPro" id="IPR008271">
    <property type="entry name" value="Ser/Thr_kinase_AS"/>
</dbReference>
<evidence type="ECO:0000256" key="5">
    <source>
        <dbReference type="ARBA" id="ARBA00022777"/>
    </source>
</evidence>
<feature type="region of interest" description="Disordered" evidence="8">
    <location>
        <begin position="451"/>
        <end position="489"/>
    </location>
</feature>
<proteinExistence type="predicted"/>
<dbReference type="RefSeq" id="WP_263639346.1">
    <property type="nucleotide sequence ID" value="NZ_JBAPLV010000010.1"/>
</dbReference>
<evidence type="ECO:0000256" key="3">
    <source>
        <dbReference type="ARBA" id="ARBA00022679"/>
    </source>
</evidence>
<gene>
    <name evidence="11" type="ORF">UXQ13_10690</name>
</gene>
<dbReference type="SMART" id="SM00220">
    <property type="entry name" value="S_TKc"/>
    <property type="match status" value="1"/>
</dbReference>
<keyword evidence="6 7" id="KW-0067">ATP-binding</keyword>
<keyword evidence="12" id="KW-1185">Reference proteome</keyword>
<dbReference type="InterPro" id="IPR017441">
    <property type="entry name" value="Protein_kinase_ATP_BS"/>
</dbReference>
<dbReference type="InterPro" id="IPR000719">
    <property type="entry name" value="Prot_kinase_dom"/>
</dbReference>
<evidence type="ECO:0000256" key="8">
    <source>
        <dbReference type="SAM" id="MobiDB-lite"/>
    </source>
</evidence>
<evidence type="ECO:0000313" key="11">
    <source>
        <dbReference type="EMBL" id="MEI4278932.1"/>
    </source>
</evidence>
<comment type="caution">
    <text evidence="11">The sequence shown here is derived from an EMBL/GenBank/DDBJ whole genome shotgun (WGS) entry which is preliminary data.</text>
</comment>
<evidence type="ECO:0000256" key="4">
    <source>
        <dbReference type="ARBA" id="ARBA00022741"/>
    </source>
</evidence>
<dbReference type="PROSITE" id="PS00107">
    <property type="entry name" value="PROTEIN_KINASE_ATP"/>
    <property type="match status" value="1"/>
</dbReference>
<dbReference type="Gene3D" id="3.30.200.20">
    <property type="entry name" value="Phosphorylase Kinase, domain 1"/>
    <property type="match status" value="1"/>
</dbReference>
<dbReference type="InterPro" id="IPR011009">
    <property type="entry name" value="Kinase-like_dom_sf"/>
</dbReference>
<evidence type="ECO:0000259" key="10">
    <source>
        <dbReference type="PROSITE" id="PS50011"/>
    </source>
</evidence>
<feature type="binding site" evidence="7">
    <location>
        <position position="38"/>
    </location>
    <ligand>
        <name>ATP</name>
        <dbReference type="ChEBI" id="CHEBI:30616"/>
    </ligand>
</feature>
<dbReference type="PANTHER" id="PTHR43289">
    <property type="entry name" value="MITOGEN-ACTIVATED PROTEIN KINASE KINASE KINASE 20-RELATED"/>
    <property type="match status" value="1"/>
</dbReference>
<accession>A0ABU8E5L4</accession>
<organism evidence="11 12">
    <name type="scientific">Klenkia terrae</name>
    <dbReference type="NCBI Taxonomy" id="1052259"/>
    <lineage>
        <taxon>Bacteria</taxon>
        <taxon>Bacillati</taxon>
        <taxon>Actinomycetota</taxon>
        <taxon>Actinomycetes</taxon>
        <taxon>Geodermatophilales</taxon>
        <taxon>Geodermatophilaceae</taxon>
        <taxon>Klenkia</taxon>
    </lineage>
</organism>
<feature type="region of interest" description="Disordered" evidence="8">
    <location>
        <begin position="344"/>
        <end position="420"/>
    </location>
</feature>
<dbReference type="Gene3D" id="1.10.510.10">
    <property type="entry name" value="Transferase(Phosphotransferase) domain 1"/>
    <property type="match status" value="1"/>
</dbReference>